<evidence type="ECO:0000256" key="3">
    <source>
        <dbReference type="PROSITE-ProRule" id="PRU00339"/>
    </source>
</evidence>
<proteinExistence type="predicted"/>
<accession>A0AAE0LPX2</accession>
<organism evidence="6 7">
    <name type="scientific">Chaetomium fimeti</name>
    <dbReference type="NCBI Taxonomy" id="1854472"/>
    <lineage>
        <taxon>Eukaryota</taxon>
        <taxon>Fungi</taxon>
        <taxon>Dikarya</taxon>
        <taxon>Ascomycota</taxon>
        <taxon>Pezizomycotina</taxon>
        <taxon>Sordariomycetes</taxon>
        <taxon>Sordariomycetidae</taxon>
        <taxon>Sordariales</taxon>
        <taxon>Chaetomiaceae</taxon>
        <taxon>Chaetomium</taxon>
    </lineage>
</organism>
<dbReference type="PROSITE" id="PS50293">
    <property type="entry name" value="TPR_REGION"/>
    <property type="match status" value="1"/>
</dbReference>
<feature type="repeat" description="TPR" evidence="3">
    <location>
        <begin position="561"/>
        <end position="594"/>
    </location>
</feature>
<feature type="region of interest" description="Disordered" evidence="4">
    <location>
        <begin position="731"/>
        <end position="753"/>
    </location>
</feature>
<dbReference type="AlphaFoldDB" id="A0AAE0LPX2"/>
<dbReference type="SMART" id="SM00028">
    <property type="entry name" value="TPR"/>
    <property type="match status" value="3"/>
</dbReference>
<dbReference type="Proteomes" id="UP001278766">
    <property type="component" value="Unassembled WGS sequence"/>
</dbReference>
<comment type="subcellular location">
    <subcellularLocation>
        <location evidence="1">Nucleus</location>
    </subcellularLocation>
</comment>
<feature type="region of interest" description="Disordered" evidence="4">
    <location>
        <begin position="678"/>
        <end position="697"/>
    </location>
</feature>
<dbReference type="GeneID" id="87841258"/>
<dbReference type="PANTHER" id="PTHR14017:SF28">
    <property type="entry name" value="CHROMOSOME UNDETERMINED SCAFFOLD_98, WHOLE GENOME SHOTGUN SEQUENCE"/>
    <property type="match status" value="1"/>
</dbReference>
<reference evidence="6" key="2">
    <citation type="submission" date="2023-06" db="EMBL/GenBank/DDBJ databases">
        <authorList>
            <consortium name="Lawrence Berkeley National Laboratory"/>
            <person name="Haridas S."/>
            <person name="Hensen N."/>
            <person name="Bonometti L."/>
            <person name="Westerberg I."/>
            <person name="Brannstrom I.O."/>
            <person name="Guillou S."/>
            <person name="Cros-Aarteil S."/>
            <person name="Calhoun S."/>
            <person name="Kuo A."/>
            <person name="Mondo S."/>
            <person name="Pangilinan J."/>
            <person name="Riley R."/>
            <person name="Labutti K."/>
            <person name="Andreopoulos B."/>
            <person name="Lipzen A."/>
            <person name="Chen C."/>
            <person name="Yanf M."/>
            <person name="Daum C."/>
            <person name="Ng V."/>
            <person name="Clum A."/>
            <person name="Steindorff A."/>
            <person name="Ohm R."/>
            <person name="Martin F."/>
            <person name="Silar P."/>
            <person name="Natvig D."/>
            <person name="Lalanne C."/>
            <person name="Gautier V."/>
            <person name="Ament-Velasquez S.L."/>
            <person name="Kruys A."/>
            <person name="Hutchinson M.I."/>
            <person name="Powell A.J."/>
            <person name="Barry K."/>
            <person name="Miller A.N."/>
            <person name="Grigoriev I.V."/>
            <person name="Debuchy R."/>
            <person name="Gladieux P."/>
            <person name="Thoren M.H."/>
            <person name="Johannesson H."/>
        </authorList>
    </citation>
    <scope>NUCLEOTIDE SEQUENCE</scope>
    <source>
        <strain evidence="6">CBS 168.71</strain>
    </source>
</reference>
<dbReference type="PANTHER" id="PTHR14017">
    <property type="entry name" value="LYSINE-SPECIFIC DEMETHYLASE"/>
    <property type="match status" value="1"/>
</dbReference>
<feature type="domain" description="Ubiquitin-like" evidence="5">
    <location>
        <begin position="285"/>
        <end position="365"/>
    </location>
</feature>
<evidence type="ECO:0000313" key="7">
    <source>
        <dbReference type="Proteomes" id="UP001278766"/>
    </source>
</evidence>
<dbReference type="Pfam" id="PF13432">
    <property type="entry name" value="TPR_16"/>
    <property type="match status" value="2"/>
</dbReference>
<evidence type="ECO:0000259" key="5">
    <source>
        <dbReference type="Pfam" id="PF22893"/>
    </source>
</evidence>
<feature type="repeat" description="TPR" evidence="3">
    <location>
        <begin position="527"/>
        <end position="560"/>
    </location>
</feature>
<dbReference type="InterPro" id="IPR019734">
    <property type="entry name" value="TPR_rpt"/>
</dbReference>
<comment type="caution">
    <text evidence="6">The sequence shown here is derived from an EMBL/GenBank/DDBJ whole genome shotgun (WGS) entry which is preliminary data.</text>
</comment>
<dbReference type="Gene3D" id="1.25.40.10">
    <property type="entry name" value="Tetratricopeptide repeat domain"/>
    <property type="match status" value="1"/>
</dbReference>
<keyword evidence="3" id="KW-0802">TPR repeat</keyword>
<dbReference type="EMBL" id="JAUEPN010000006">
    <property type="protein sequence ID" value="KAK3293087.1"/>
    <property type="molecule type" value="Genomic_DNA"/>
</dbReference>
<dbReference type="InterPro" id="IPR054464">
    <property type="entry name" value="ULD_fung"/>
</dbReference>
<evidence type="ECO:0000313" key="6">
    <source>
        <dbReference type="EMBL" id="KAK3293087.1"/>
    </source>
</evidence>
<keyword evidence="7" id="KW-1185">Reference proteome</keyword>
<dbReference type="InterPro" id="IPR051630">
    <property type="entry name" value="Corepressor-Demethylase"/>
</dbReference>
<feature type="compositionally biased region" description="Low complexity" evidence="4">
    <location>
        <begin position="744"/>
        <end position="753"/>
    </location>
</feature>
<evidence type="ECO:0000256" key="4">
    <source>
        <dbReference type="SAM" id="MobiDB-lite"/>
    </source>
</evidence>
<dbReference type="Pfam" id="PF22893">
    <property type="entry name" value="ULD_2"/>
    <property type="match status" value="1"/>
</dbReference>
<dbReference type="PROSITE" id="PS50005">
    <property type="entry name" value="TPR"/>
    <property type="match status" value="2"/>
</dbReference>
<reference evidence="6" key="1">
    <citation type="journal article" date="2023" name="Mol. Phylogenet. Evol.">
        <title>Genome-scale phylogeny and comparative genomics of the fungal order Sordariales.</title>
        <authorList>
            <person name="Hensen N."/>
            <person name="Bonometti L."/>
            <person name="Westerberg I."/>
            <person name="Brannstrom I.O."/>
            <person name="Guillou S."/>
            <person name="Cros-Aarteil S."/>
            <person name="Calhoun S."/>
            <person name="Haridas S."/>
            <person name="Kuo A."/>
            <person name="Mondo S."/>
            <person name="Pangilinan J."/>
            <person name="Riley R."/>
            <person name="LaButti K."/>
            <person name="Andreopoulos B."/>
            <person name="Lipzen A."/>
            <person name="Chen C."/>
            <person name="Yan M."/>
            <person name="Daum C."/>
            <person name="Ng V."/>
            <person name="Clum A."/>
            <person name="Steindorff A."/>
            <person name="Ohm R.A."/>
            <person name="Martin F."/>
            <person name="Silar P."/>
            <person name="Natvig D.O."/>
            <person name="Lalanne C."/>
            <person name="Gautier V."/>
            <person name="Ament-Velasquez S.L."/>
            <person name="Kruys A."/>
            <person name="Hutchinson M.I."/>
            <person name="Powell A.J."/>
            <person name="Barry K."/>
            <person name="Miller A.N."/>
            <person name="Grigoriev I.V."/>
            <person name="Debuchy R."/>
            <person name="Gladieux P."/>
            <person name="Hiltunen Thoren M."/>
            <person name="Johannesson H."/>
        </authorList>
    </citation>
    <scope>NUCLEOTIDE SEQUENCE</scope>
    <source>
        <strain evidence="6">CBS 168.71</strain>
    </source>
</reference>
<evidence type="ECO:0000256" key="2">
    <source>
        <dbReference type="ARBA" id="ARBA00023242"/>
    </source>
</evidence>
<keyword evidence="2" id="KW-0539">Nucleus</keyword>
<name>A0AAE0LPX2_9PEZI</name>
<dbReference type="GO" id="GO:0005634">
    <property type="term" value="C:nucleus"/>
    <property type="evidence" value="ECO:0007669"/>
    <property type="project" value="UniProtKB-SubCell"/>
</dbReference>
<gene>
    <name evidence="6" type="ORF">B0H64DRAFT_403450</name>
</gene>
<dbReference type="SUPFAM" id="SSF48452">
    <property type="entry name" value="TPR-like"/>
    <property type="match status" value="1"/>
</dbReference>
<sequence length="753" mass="84150">MTTPGDVIAILGLFERVAVELRNYKDAPAHFQHLGVELDLLRSTLRHTLQLQPENDDERQVLSKVGAIATHCLQPLQAMADKMRSKESSLGHFRTTTCLVNIGTRVHWSLIARKDVDELRKVVLAEMVAINILLSTQQLSQIKRLSAELKGVENVQSALINKHSTALIEQTSSMFKIVAATPDAIADLRTITVEQAVRQSAEGQAHHRGLEAVTKHIEALSLTTKQTWTAAQRHAAAMGRMVKRLNALMGDIRKLFSLRLLLYIASQMKRVVDTLDGMPRGLGVSIIRLDDALGDTWGLPLQACESWDSFYNMLRLVVFAGKPGLDRVVSGQFVITMARTGVRLDAWNWDHCIKRDIHLEQAMMIPSPGSGSKGCPFPGCVGTILSGADGENTCSTCGRQSTTRKRISVALLLETELPRPPSAEPPPNMLQNPRGVSLPQLRVPADEYQHFRRVQIQEPMEPIQDIDEAYRRLDEDGTDASANGFLGFEALQRAEEIRGQGDLDASEHFDEAVRRLGTALRSESSIAEHWYLLGRAYSGMGEYSKAYEALQKAVYLRGRIPNFWVTVGILYYRIDQLRDALDSFTRAIRLNPRLYVSWYNIGVLYEAAEEPADATDAFQHCLELAHPRKLPALEARLQVLTSRRGTNASPGSERILAMLETELRPSLEKGNYSEDANISLRPLARPSRSGPDRIQPSPISEFQAQVHHAAEFNRRVNQQRDMRSDYMQNIWRRPHEHPPPTTPSSPVSSTNGT</sequence>
<dbReference type="InterPro" id="IPR011990">
    <property type="entry name" value="TPR-like_helical_dom_sf"/>
</dbReference>
<evidence type="ECO:0000256" key="1">
    <source>
        <dbReference type="ARBA" id="ARBA00004123"/>
    </source>
</evidence>
<protein>
    <recommendedName>
        <fullName evidence="5">Ubiquitin-like domain-containing protein</fullName>
    </recommendedName>
</protein>
<dbReference type="RefSeq" id="XP_062656601.1">
    <property type="nucleotide sequence ID" value="XM_062804310.1"/>
</dbReference>